<dbReference type="CDD" id="cd12398">
    <property type="entry name" value="RRM_CSTF2_RNA15_like"/>
    <property type="match status" value="1"/>
</dbReference>
<dbReference type="EMBL" id="MCFH01000055">
    <property type="protein sequence ID" value="ORX43157.1"/>
    <property type="molecule type" value="Genomic_DNA"/>
</dbReference>
<accession>A0A1Y1V061</accession>
<gene>
    <name evidence="6" type="ORF">BCR36DRAFT_586827</name>
</gene>
<evidence type="ECO:0000256" key="3">
    <source>
        <dbReference type="PROSITE-ProRule" id="PRU00176"/>
    </source>
</evidence>
<dbReference type="GO" id="GO:0003729">
    <property type="term" value="F:mRNA binding"/>
    <property type="evidence" value="ECO:0007669"/>
    <property type="project" value="TreeGrafter"/>
</dbReference>
<dbReference type="InterPro" id="IPR000504">
    <property type="entry name" value="RRM_dom"/>
</dbReference>
<comment type="caution">
    <text evidence="6">The sequence shown here is derived from an EMBL/GenBank/DDBJ whole genome shotgun (WGS) entry which is preliminary data.</text>
</comment>
<dbReference type="SUPFAM" id="SSF54928">
    <property type="entry name" value="RNA-binding domain, RBD"/>
    <property type="match status" value="1"/>
</dbReference>
<dbReference type="InterPro" id="IPR026896">
    <property type="entry name" value="CSTF_C"/>
</dbReference>
<keyword evidence="3" id="KW-0694">RNA-binding</keyword>
<evidence type="ECO:0000256" key="4">
    <source>
        <dbReference type="SAM" id="MobiDB-lite"/>
    </source>
</evidence>
<dbReference type="InterPro" id="IPR012677">
    <property type="entry name" value="Nucleotide-bd_a/b_plait_sf"/>
</dbReference>
<dbReference type="GO" id="GO:0031124">
    <property type="term" value="P:mRNA 3'-end processing"/>
    <property type="evidence" value="ECO:0007669"/>
    <property type="project" value="InterPro"/>
</dbReference>
<sequence>MSHQRSTRVVFGIIILYDYTEEQLTEIFKEVGPVVSFRLVFDRESGKPRGYGFCEYQDAETAASAVRNLNSYEVGGRELRVDYADNDKEDNHDNNNNNNNNSINNNSNRVNNNSGNNNFQHDDNRKNFNNRTNNMQNTSQNVQQNQNQNQQNQSIVENIQNTVNMLPQRELLELMSQIKTLIETNPVAARNLLTMNPQLSYAVFQALLTLNIVDPNVIQRILQVHMNDSNASMQNQQMSQQNQMSNMTQNQGMNNQNMNMNAVNKTLSQFNGGDMLQEQQKQLLMQVMSLTPDQLSSLPPDQRENIMALKAQIMGNS</sequence>
<evidence type="ECO:0000313" key="7">
    <source>
        <dbReference type="Proteomes" id="UP000193719"/>
    </source>
</evidence>
<dbReference type="Gene3D" id="1.10.20.70">
    <property type="entry name" value="Transcription termination and cleavage factor, C-terminal domain"/>
    <property type="match status" value="1"/>
</dbReference>
<evidence type="ECO:0000259" key="5">
    <source>
        <dbReference type="PROSITE" id="PS50102"/>
    </source>
</evidence>
<evidence type="ECO:0000256" key="1">
    <source>
        <dbReference type="ARBA" id="ARBA00004123"/>
    </source>
</evidence>
<dbReference type="InterPro" id="IPR038192">
    <property type="entry name" value="CSTF_C_sf"/>
</dbReference>
<evidence type="ECO:0000256" key="2">
    <source>
        <dbReference type="ARBA" id="ARBA00023242"/>
    </source>
</evidence>
<dbReference type="Gene3D" id="1.25.40.630">
    <property type="match status" value="1"/>
</dbReference>
<feature type="region of interest" description="Disordered" evidence="4">
    <location>
        <begin position="85"/>
        <end position="151"/>
    </location>
</feature>
<dbReference type="PANTHER" id="PTHR45735">
    <property type="entry name" value="CLEAVAGE STIMULATION FACTOR SUBUNIT 2"/>
    <property type="match status" value="1"/>
</dbReference>
<reference evidence="6 7" key="2">
    <citation type="submission" date="2016-08" db="EMBL/GenBank/DDBJ databases">
        <title>Pervasive Adenine N6-methylation of Active Genes in Fungi.</title>
        <authorList>
            <consortium name="DOE Joint Genome Institute"/>
            <person name="Mondo S.J."/>
            <person name="Dannebaum R.O."/>
            <person name="Kuo R.C."/>
            <person name="Labutti K."/>
            <person name="Haridas S."/>
            <person name="Kuo A."/>
            <person name="Salamov A."/>
            <person name="Ahrendt S.R."/>
            <person name="Lipzen A."/>
            <person name="Sullivan W."/>
            <person name="Andreopoulos W.B."/>
            <person name="Clum A."/>
            <person name="Lindquist E."/>
            <person name="Daum C."/>
            <person name="Ramamoorthy G.K."/>
            <person name="Gryganskyi A."/>
            <person name="Culley D."/>
            <person name="Magnuson J.K."/>
            <person name="James T.Y."/>
            <person name="O'Malley M.A."/>
            <person name="Stajich J.E."/>
            <person name="Spatafora J.W."/>
            <person name="Visel A."/>
            <person name="Grigoriev I.V."/>
        </authorList>
    </citation>
    <scope>NUCLEOTIDE SEQUENCE [LARGE SCALE GENOMIC DNA]</scope>
    <source>
        <strain evidence="7">finn</strain>
    </source>
</reference>
<dbReference type="InterPro" id="IPR035979">
    <property type="entry name" value="RBD_domain_sf"/>
</dbReference>
<dbReference type="GO" id="GO:0005847">
    <property type="term" value="C:mRNA cleavage and polyadenylation specificity factor complex"/>
    <property type="evidence" value="ECO:0007669"/>
    <property type="project" value="TreeGrafter"/>
</dbReference>
<protein>
    <recommendedName>
        <fullName evidence="5">RRM domain-containing protein</fullName>
    </recommendedName>
</protein>
<dbReference type="PANTHER" id="PTHR45735:SF2">
    <property type="entry name" value="CLEAVAGE STIMULATION FACTOR SUBUNIT 2"/>
    <property type="match status" value="1"/>
</dbReference>
<dbReference type="Pfam" id="PF00076">
    <property type="entry name" value="RRM_1"/>
    <property type="match status" value="1"/>
</dbReference>
<proteinExistence type="predicted"/>
<name>A0A1Y1V061_9FUNG</name>
<dbReference type="InterPro" id="IPR025742">
    <property type="entry name" value="CSTF2_hinge"/>
</dbReference>
<keyword evidence="7" id="KW-1185">Reference proteome</keyword>
<dbReference type="SMART" id="SM00360">
    <property type="entry name" value="RRM"/>
    <property type="match status" value="1"/>
</dbReference>
<dbReference type="STRING" id="1754191.A0A1Y1V061"/>
<organism evidence="6 7">
    <name type="scientific">Piromyces finnis</name>
    <dbReference type="NCBI Taxonomy" id="1754191"/>
    <lineage>
        <taxon>Eukaryota</taxon>
        <taxon>Fungi</taxon>
        <taxon>Fungi incertae sedis</taxon>
        <taxon>Chytridiomycota</taxon>
        <taxon>Chytridiomycota incertae sedis</taxon>
        <taxon>Neocallimastigomycetes</taxon>
        <taxon>Neocallimastigales</taxon>
        <taxon>Neocallimastigaceae</taxon>
        <taxon>Piromyces</taxon>
    </lineage>
</organism>
<comment type="subcellular location">
    <subcellularLocation>
        <location evidence="1">Nucleus</location>
    </subcellularLocation>
</comment>
<dbReference type="AlphaFoldDB" id="A0A1Y1V061"/>
<dbReference type="Gene3D" id="3.30.70.330">
    <property type="match status" value="1"/>
</dbReference>
<dbReference type="PROSITE" id="PS50102">
    <property type="entry name" value="RRM"/>
    <property type="match status" value="1"/>
</dbReference>
<dbReference type="Pfam" id="PF14327">
    <property type="entry name" value="CSTF2_hinge"/>
    <property type="match status" value="1"/>
</dbReference>
<dbReference type="Proteomes" id="UP000193719">
    <property type="component" value="Unassembled WGS sequence"/>
</dbReference>
<feature type="compositionally biased region" description="Low complexity" evidence="4">
    <location>
        <begin position="127"/>
        <end position="151"/>
    </location>
</feature>
<feature type="compositionally biased region" description="Low complexity" evidence="4">
    <location>
        <begin position="94"/>
        <end position="119"/>
    </location>
</feature>
<dbReference type="Pfam" id="PF14304">
    <property type="entry name" value="CSTF_C"/>
    <property type="match status" value="1"/>
</dbReference>
<feature type="domain" description="RRM" evidence="5">
    <location>
        <begin position="7"/>
        <end position="86"/>
    </location>
</feature>
<dbReference type="OrthoDB" id="272703at2759"/>
<evidence type="ECO:0000313" key="6">
    <source>
        <dbReference type="EMBL" id="ORX43157.1"/>
    </source>
</evidence>
<keyword evidence="2" id="KW-0539">Nucleus</keyword>
<reference evidence="6 7" key="1">
    <citation type="submission" date="2016-08" db="EMBL/GenBank/DDBJ databases">
        <title>Genomes of anaerobic fungi encode conserved fungal cellulosomes for biomass hydrolysis.</title>
        <authorList>
            <consortium name="DOE Joint Genome Institute"/>
            <person name="Haitjema C.H."/>
            <person name="Gilmore S.P."/>
            <person name="Henske J.K."/>
            <person name="Solomon K.V."/>
            <person name="De Groot R."/>
            <person name="Kuo A."/>
            <person name="Mondo S.J."/>
            <person name="Salamov A.A."/>
            <person name="Labutti K."/>
            <person name="Zhao Z."/>
            <person name="Chiniquy J."/>
            <person name="Barry K."/>
            <person name="Brewer H.M."/>
            <person name="Purvine S.O."/>
            <person name="Wright A.T."/>
            <person name="Boxma B."/>
            <person name="Van Alen T."/>
            <person name="Hackstein J.H."/>
            <person name="Baker S.E."/>
            <person name="Grigoriev I.V."/>
            <person name="O'Malley M.A."/>
        </authorList>
    </citation>
    <scope>NUCLEOTIDE SEQUENCE [LARGE SCALE GENOMIC DNA]</scope>
    <source>
        <strain evidence="7">finn</strain>
    </source>
</reference>